<keyword evidence="1" id="KW-0812">Transmembrane</keyword>
<evidence type="ECO:0000256" key="1">
    <source>
        <dbReference type="SAM" id="Phobius"/>
    </source>
</evidence>
<feature type="transmembrane region" description="Helical" evidence="1">
    <location>
        <begin position="28"/>
        <end position="45"/>
    </location>
</feature>
<dbReference type="SUPFAM" id="SSF82866">
    <property type="entry name" value="Multidrug efflux transporter AcrB transmembrane domain"/>
    <property type="match status" value="2"/>
</dbReference>
<feature type="transmembrane region" description="Helical" evidence="1">
    <location>
        <begin position="1075"/>
        <end position="1101"/>
    </location>
</feature>
<dbReference type="Gene3D" id="3.30.70.1430">
    <property type="entry name" value="Multidrug efflux transporter AcrB pore domain"/>
    <property type="match status" value="2"/>
</dbReference>
<gene>
    <name evidence="2" type="ORF">ESB00_00465</name>
</gene>
<dbReference type="Proteomes" id="UP000290218">
    <property type="component" value="Unassembled WGS sequence"/>
</dbReference>
<keyword evidence="1" id="KW-0472">Membrane</keyword>
<dbReference type="RefSeq" id="WP_129045771.1">
    <property type="nucleotide sequence ID" value="NZ_SDHX01000001.1"/>
</dbReference>
<accession>A0A4Q1C6J8</accession>
<sequence length="1144" mass="126556">MNDSTTHHAPKKDSLIERIIEWSARNKFTVFMMVGALFVGGVYTMRNTPLDAIPDLSDVQVIVFTQWEGRSPNLVEDQITYPIVTKLISAPQVRVVRGYSFFGYSFVYVVFKDGTDIYWARSRVLEYMQSLSGSLPSGVTPTLGPDATGVGWGFQYALVDKSGKNDLAQLRSFQDWHLRYWIQSVEGVAEVATFGGFQKQYQIEIDPNKLLAYNIPISKIVSAVRSSNNDVGGREMERFGTTYVVRGHGYIKSLEDLRLVVVGADAKGNPVLLRDVAQNIQLGPEMRRGAGDLNGEGEAVGGIVVVRFGQNVLQVIDRIKAKLEEVKGSLPPGVEIVTTYDRSDLINRAISTLTRTIVEESIIVALVIIVFLLDFGGAVRAIVTLPIAVALAFIPMYFMGLTANIMSLAGIAISIGVITDEAVVMVENVHKKLEHAPAGLTRAQRQEIIIGACKQLGKPLFFALLVITVSFMPVFTLEAQEGRLFKPLAYTKTFTMAWAAFLSVTIGPALIVLMTGAKVIPEHKHPISRFIHRLYYPWVSALMTRRLLSIGIAVAAVASSIPVFTKLGSEFMPPIEEGTILYMPTTLPTVSVTEATRLMQIQDKVIKQFPEVLTVHGKAGRSETATDPAPLEMFESVVQLKPQDEWRKVPQSRWYSGWAPDWMKSGLRRLWPEERPMTKDELVQEMDEALQIPGQVNAWTMPIKARIDMLSTGVRTPIGVKIFGTDLTEIGKLGEHLESALRQVPGTRSVFSERTTGGLYLDILPNRAAIARYGLNVEDVLMLVETAIGGMAIDKTIEGRERYTVNVRYSRELRDDVEKLKRVLVPVAQAGMAEAGDGDSTMSAPAPARAGTPVVQVPLGQLVEIKTTSGAPLIKNENGALTGWVYIDMTGRDIGGYVAEAKQVVRDKIEKAGLLPSGYRLEWTGQYEYMLRVKERLKVVIPITLALIFVLLYMNFKSIPETFIILLSIPFAMTGSIWFLWMMGYNLSIAVWVGIIALSGLAAQTGTVMIIYLDEAFHSYQKAGKMKTQHDLFEAITYGAVQRVRPKLMTVCMITFGLVPALWAHGAGAEAIQRIAAPMIGGLVTSTILTLEIVPAIYSLWRGRQVEWVKGPKPKKKSWAELSEIFVEIERKEHEADIAKMQAP</sequence>
<evidence type="ECO:0000313" key="2">
    <source>
        <dbReference type="EMBL" id="RXK54406.1"/>
    </source>
</evidence>
<feature type="transmembrane region" description="Helical" evidence="1">
    <location>
        <begin position="989"/>
        <end position="1013"/>
    </location>
</feature>
<dbReference type="Pfam" id="PF00873">
    <property type="entry name" value="ACR_tran"/>
    <property type="match status" value="2"/>
</dbReference>
<dbReference type="Gene3D" id="3.30.2090.10">
    <property type="entry name" value="Multidrug efflux transporter AcrB TolC docking domain, DN and DC subdomains"/>
    <property type="match status" value="2"/>
</dbReference>
<dbReference type="AlphaFoldDB" id="A0A4Q1C6J8"/>
<dbReference type="OrthoDB" id="9757876at2"/>
<name>A0A4Q1C6J8_9BACT</name>
<dbReference type="GO" id="GO:0005886">
    <property type="term" value="C:plasma membrane"/>
    <property type="evidence" value="ECO:0007669"/>
    <property type="project" value="TreeGrafter"/>
</dbReference>
<feature type="transmembrane region" description="Helical" evidence="1">
    <location>
        <begin position="497"/>
        <end position="520"/>
    </location>
</feature>
<feature type="transmembrane region" description="Helical" evidence="1">
    <location>
        <begin position="939"/>
        <end position="956"/>
    </location>
</feature>
<feature type="transmembrane region" description="Helical" evidence="1">
    <location>
        <begin position="963"/>
        <end position="983"/>
    </location>
</feature>
<dbReference type="SUPFAM" id="SSF82693">
    <property type="entry name" value="Multidrug efflux transporter AcrB pore domain, PN1, PN2, PC1 and PC2 subdomains"/>
    <property type="match status" value="2"/>
</dbReference>
<keyword evidence="3" id="KW-1185">Reference proteome</keyword>
<keyword evidence="1" id="KW-1133">Transmembrane helix</keyword>
<proteinExistence type="predicted"/>
<dbReference type="Gene3D" id="3.30.70.1320">
    <property type="entry name" value="Multidrug efflux transporter AcrB pore domain like"/>
    <property type="match status" value="1"/>
</dbReference>
<organism evidence="2 3">
    <name type="scientific">Oleiharenicola lentus</name>
    <dbReference type="NCBI Taxonomy" id="2508720"/>
    <lineage>
        <taxon>Bacteria</taxon>
        <taxon>Pseudomonadati</taxon>
        <taxon>Verrucomicrobiota</taxon>
        <taxon>Opitutia</taxon>
        <taxon>Opitutales</taxon>
        <taxon>Opitutaceae</taxon>
        <taxon>Oleiharenicola</taxon>
    </lineage>
</organism>
<comment type="caution">
    <text evidence="2">The sequence shown here is derived from an EMBL/GenBank/DDBJ whole genome shotgun (WGS) entry which is preliminary data.</text>
</comment>
<dbReference type="Gene3D" id="3.30.70.1440">
    <property type="entry name" value="Multidrug efflux transporter AcrB pore domain"/>
    <property type="match status" value="1"/>
</dbReference>
<dbReference type="PANTHER" id="PTHR32063">
    <property type="match status" value="1"/>
</dbReference>
<dbReference type="EMBL" id="SDHX01000001">
    <property type="protein sequence ID" value="RXK54406.1"/>
    <property type="molecule type" value="Genomic_DNA"/>
</dbReference>
<feature type="transmembrane region" description="Helical" evidence="1">
    <location>
        <begin position="357"/>
        <end position="375"/>
    </location>
</feature>
<dbReference type="InterPro" id="IPR027463">
    <property type="entry name" value="AcrB_DN_DC_subdom"/>
</dbReference>
<dbReference type="GO" id="GO:0042910">
    <property type="term" value="F:xenobiotic transmembrane transporter activity"/>
    <property type="evidence" value="ECO:0007669"/>
    <property type="project" value="TreeGrafter"/>
</dbReference>
<dbReference type="PRINTS" id="PR00702">
    <property type="entry name" value="ACRIFLAVINRP"/>
</dbReference>
<reference evidence="2 3" key="1">
    <citation type="submission" date="2019-01" db="EMBL/GenBank/DDBJ databases">
        <title>Lacunisphaera sp. strain TWA-58.</title>
        <authorList>
            <person name="Chen W.-M."/>
        </authorList>
    </citation>
    <scope>NUCLEOTIDE SEQUENCE [LARGE SCALE GENOMIC DNA]</scope>
    <source>
        <strain evidence="2 3">TWA-58</strain>
    </source>
</reference>
<dbReference type="InterPro" id="IPR001036">
    <property type="entry name" value="Acrflvin-R"/>
</dbReference>
<feature type="transmembrane region" description="Helical" evidence="1">
    <location>
        <begin position="460"/>
        <end position="477"/>
    </location>
</feature>
<protein>
    <submittedName>
        <fullName evidence="2">Efflux RND transporter permease subunit</fullName>
    </submittedName>
</protein>
<dbReference type="SUPFAM" id="SSF82714">
    <property type="entry name" value="Multidrug efflux transporter AcrB TolC docking domain, DN and DC subdomains"/>
    <property type="match status" value="2"/>
</dbReference>
<dbReference type="Gene3D" id="1.20.1640.10">
    <property type="entry name" value="Multidrug efflux transporter AcrB transmembrane domain"/>
    <property type="match status" value="2"/>
</dbReference>
<dbReference type="PANTHER" id="PTHR32063:SF19">
    <property type="entry name" value="CATION EFFLUX SYSTEM PROTEIN CUSA"/>
    <property type="match status" value="1"/>
</dbReference>
<feature type="transmembrane region" description="Helical" evidence="1">
    <location>
        <begin position="405"/>
        <end position="426"/>
    </location>
</feature>
<feature type="transmembrane region" description="Helical" evidence="1">
    <location>
        <begin position="547"/>
        <end position="565"/>
    </location>
</feature>
<feature type="transmembrane region" description="Helical" evidence="1">
    <location>
        <begin position="1048"/>
        <end position="1069"/>
    </location>
</feature>
<evidence type="ECO:0000313" key="3">
    <source>
        <dbReference type="Proteomes" id="UP000290218"/>
    </source>
</evidence>